<keyword evidence="14" id="KW-1185">Reference proteome</keyword>
<dbReference type="OrthoDB" id="9984778at2759"/>
<dbReference type="InterPro" id="IPR045063">
    <property type="entry name" value="Dynamin_N"/>
</dbReference>
<dbReference type="GO" id="GO:0003924">
    <property type="term" value="F:GTPase activity"/>
    <property type="evidence" value="ECO:0007669"/>
    <property type="project" value="InterPro"/>
</dbReference>
<keyword evidence="8" id="KW-0496">Mitochondrion</keyword>
<dbReference type="EMBL" id="KV426177">
    <property type="protein sequence ID" value="KZV85757.1"/>
    <property type="molecule type" value="Genomic_DNA"/>
</dbReference>
<reference evidence="13 14" key="1">
    <citation type="journal article" date="2016" name="Mol. Biol. Evol.">
        <title>Comparative Genomics of Early-Diverging Mushroom-Forming Fungi Provides Insights into the Origins of Lignocellulose Decay Capabilities.</title>
        <authorList>
            <person name="Nagy L.G."/>
            <person name="Riley R."/>
            <person name="Tritt A."/>
            <person name="Adam C."/>
            <person name="Daum C."/>
            <person name="Floudas D."/>
            <person name="Sun H."/>
            <person name="Yadav J.S."/>
            <person name="Pangilinan J."/>
            <person name="Larsson K.H."/>
            <person name="Matsuura K."/>
            <person name="Barry K."/>
            <person name="Labutti K."/>
            <person name="Kuo R."/>
            <person name="Ohm R.A."/>
            <person name="Bhattacharya S.S."/>
            <person name="Shirouzu T."/>
            <person name="Yoshinaga Y."/>
            <person name="Martin F.M."/>
            <person name="Grigoriev I.V."/>
            <person name="Hibbett D.S."/>
        </authorList>
    </citation>
    <scope>NUCLEOTIDE SEQUENCE [LARGE SCALE GENOMIC DNA]</scope>
    <source>
        <strain evidence="13 14">HHB12029</strain>
    </source>
</reference>
<accession>A0A165DZP7</accession>
<dbReference type="FunFam" id="3.40.50.300:FF:000638">
    <property type="entry name" value="Transmembrane GTPase Fzo1, putative"/>
    <property type="match status" value="1"/>
</dbReference>
<comment type="catalytic activity">
    <reaction evidence="11">
        <text>GTP + H2O = GDP + phosphate + H(+)</text>
        <dbReference type="Rhea" id="RHEA:19669"/>
        <dbReference type="ChEBI" id="CHEBI:15377"/>
        <dbReference type="ChEBI" id="CHEBI:15378"/>
        <dbReference type="ChEBI" id="CHEBI:37565"/>
        <dbReference type="ChEBI" id="CHEBI:43474"/>
        <dbReference type="ChEBI" id="CHEBI:58189"/>
    </reaction>
</comment>
<dbReference type="SUPFAM" id="SSF52540">
    <property type="entry name" value="P-loop containing nucleoside triphosphate hydrolases"/>
    <property type="match status" value="1"/>
</dbReference>
<evidence type="ECO:0000256" key="6">
    <source>
        <dbReference type="ARBA" id="ARBA00022989"/>
    </source>
</evidence>
<feature type="domain" description="Dynamin-type G" evidence="12">
    <location>
        <begin position="191"/>
        <end position="456"/>
    </location>
</feature>
<evidence type="ECO:0000256" key="7">
    <source>
        <dbReference type="ARBA" id="ARBA00023054"/>
    </source>
</evidence>
<dbReference type="GO" id="GO:0005741">
    <property type="term" value="C:mitochondrial outer membrane"/>
    <property type="evidence" value="ECO:0007669"/>
    <property type="project" value="UniProtKB-SubCell"/>
</dbReference>
<dbReference type="GO" id="GO:0051646">
    <property type="term" value="P:mitochondrion localization"/>
    <property type="evidence" value="ECO:0007669"/>
    <property type="project" value="TreeGrafter"/>
</dbReference>
<proteinExistence type="predicted"/>
<dbReference type="InterPro" id="IPR030381">
    <property type="entry name" value="G_DYNAMIN_dom"/>
</dbReference>
<evidence type="ECO:0000256" key="4">
    <source>
        <dbReference type="ARBA" id="ARBA00022787"/>
    </source>
</evidence>
<dbReference type="GO" id="GO:0008053">
    <property type="term" value="P:mitochondrial fusion"/>
    <property type="evidence" value="ECO:0007669"/>
    <property type="project" value="TreeGrafter"/>
</dbReference>
<keyword evidence="4" id="KW-1000">Mitochondrion outer membrane</keyword>
<evidence type="ECO:0000256" key="10">
    <source>
        <dbReference type="ARBA" id="ARBA00023136"/>
    </source>
</evidence>
<evidence type="ECO:0000256" key="3">
    <source>
        <dbReference type="ARBA" id="ARBA00022741"/>
    </source>
</evidence>
<dbReference type="InterPro" id="IPR027417">
    <property type="entry name" value="P-loop_NTPase"/>
</dbReference>
<keyword evidence="6" id="KW-1133">Transmembrane helix</keyword>
<dbReference type="Gene3D" id="3.40.50.300">
    <property type="entry name" value="P-loop containing nucleotide triphosphate hydrolases"/>
    <property type="match status" value="1"/>
</dbReference>
<dbReference type="Pfam" id="PF00350">
    <property type="entry name" value="Dynamin_N"/>
    <property type="match status" value="1"/>
</dbReference>
<evidence type="ECO:0000256" key="9">
    <source>
        <dbReference type="ARBA" id="ARBA00023134"/>
    </source>
</evidence>
<evidence type="ECO:0000256" key="2">
    <source>
        <dbReference type="ARBA" id="ARBA00022692"/>
    </source>
</evidence>
<dbReference type="FunCoup" id="A0A165DZP7">
    <property type="interactions" value="50"/>
</dbReference>
<sequence>MAQTYFPTRKLALSPTTEKDSSAAGFAPSHAADIVAHAADVQEAYIDQKNRLVSAIDATRSLLTDIRSFNKDSWVVRYPQLAHKPSSLVRSMSFVDEPAATREVVLTAPKHPLQRSVTLANLAEHKHIIDDADAADVSSEFSVLRLDLKMGPAGGPAALVSQLEKASIANLVDERVQASMTHMDKLRNRIEDTSSKVLVTGDLNAGKSTLVNALLRRDAMPVDQQPCTSLFCEVHDAAENDGVEEVHVVTEGKTYSINDETTFSRRPVSDLDKIVTDSDVHHSLKVYIADSRPQEQSLLHNGVVDISLIDAPGLNTDSLKTTAVFARQEEIDVVVFVVSAENHFTLSAQDFLWNASNEKAYLFIVVNKYDQIRDKERCKRRVLEQIKKLSPRTWDDAEDLVHFVDSSAPEGSESFGKLESALRSFVLVKRAKSKLLPATTYLTNLLGDVDLLASANSIVAGSELEQAKADLDRTRPVLQKMQAEREHLEDGLESVEDERTNETGSRTKAILSAALNRIAEGDLALASSKLQMPSYPGVLNIWEYVADVRKALLASVDLAVKHAEDEARVITTKGVNEVAALGDRYLPEGVERSKRVFMPEAMFTRPAKSAPRRSSLARAANAQYGLGLGLANRADLLEPTFADIFDVQHYVSAHFGGEHGAKTGKEDDEAALGVLSLASVGVGAITVAGGKALGARGLVEAAVRIGDMLGNESTRKWLAPVLGGLVLAGAAYLVLELPTSVPRSVGRRIRSELDADGARWESEQRERVMRETRKVLRLASWDLRERFRGAMEERGREVRGAEEAQSRAEKALAWFAEVTQRTVDAREIGGLGTFTAA</sequence>
<dbReference type="STRING" id="1314781.A0A165DZP7"/>
<dbReference type="PANTHER" id="PTHR10465:SF0">
    <property type="entry name" value="SARCALUMENIN"/>
    <property type="match status" value="1"/>
</dbReference>
<dbReference type="AlphaFoldDB" id="A0A165DZP7"/>
<evidence type="ECO:0000259" key="12">
    <source>
        <dbReference type="PROSITE" id="PS51718"/>
    </source>
</evidence>
<evidence type="ECO:0000313" key="14">
    <source>
        <dbReference type="Proteomes" id="UP000077266"/>
    </source>
</evidence>
<keyword evidence="10" id="KW-0472">Membrane</keyword>
<keyword evidence="5" id="KW-0378">Hydrolase</keyword>
<dbReference type="InterPro" id="IPR027094">
    <property type="entry name" value="Mitofusin_fam"/>
</dbReference>
<keyword evidence="7" id="KW-0175">Coiled coil</keyword>
<keyword evidence="9" id="KW-0342">GTP-binding</keyword>
<organism evidence="13 14">
    <name type="scientific">Exidia glandulosa HHB12029</name>
    <dbReference type="NCBI Taxonomy" id="1314781"/>
    <lineage>
        <taxon>Eukaryota</taxon>
        <taxon>Fungi</taxon>
        <taxon>Dikarya</taxon>
        <taxon>Basidiomycota</taxon>
        <taxon>Agaricomycotina</taxon>
        <taxon>Agaricomycetes</taxon>
        <taxon>Auriculariales</taxon>
        <taxon>Exidiaceae</taxon>
        <taxon>Exidia</taxon>
    </lineage>
</organism>
<evidence type="ECO:0000313" key="13">
    <source>
        <dbReference type="EMBL" id="KZV85757.1"/>
    </source>
</evidence>
<name>A0A165DZP7_EXIGL</name>
<keyword evidence="3" id="KW-0547">Nucleotide-binding</keyword>
<evidence type="ECO:0000256" key="5">
    <source>
        <dbReference type="ARBA" id="ARBA00022801"/>
    </source>
</evidence>
<evidence type="ECO:0000256" key="8">
    <source>
        <dbReference type="ARBA" id="ARBA00023128"/>
    </source>
</evidence>
<keyword evidence="2" id="KW-0812">Transmembrane</keyword>
<protein>
    <recommendedName>
        <fullName evidence="12">Dynamin-type G domain-containing protein</fullName>
    </recommendedName>
</protein>
<dbReference type="PROSITE" id="PS51718">
    <property type="entry name" value="G_DYNAMIN_2"/>
    <property type="match status" value="1"/>
</dbReference>
<dbReference type="Proteomes" id="UP000077266">
    <property type="component" value="Unassembled WGS sequence"/>
</dbReference>
<dbReference type="PANTHER" id="PTHR10465">
    <property type="entry name" value="TRANSMEMBRANE GTPASE FZO1"/>
    <property type="match status" value="1"/>
</dbReference>
<comment type="subcellular location">
    <subcellularLocation>
        <location evidence="1">Mitochondrion outer membrane</location>
        <topology evidence="1">Multi-pass membrane protein</topology>
    </subcellularLocation>
</comment>
<dbReference type="GO" id="GO:0005525">
    <property type="term" value="F:GTP binding"/>
    <property type="evidence" value="ECO:0007669"/>
    <property type="project" value="UniProtKB-KW"/>
</dbReference>
<gene>
    <name evidence="13" type="ORF">EXIGLDRAFT_653757</name>
</gene>
<dbReference type="InParanoid" id="A0A165DZP7"/>
<evidence type="ECO:0000256" key="1">
    <source>
        <dbReference type="ARBA" id="ARBA00004374"/>
    </source>
</evidence>
<evidence type="ECO:0000256" key="11">
    <source>
        <dbReference type="ARBA" id="ARBA00048548"/>
    </source>
</evidence>